<organism evidence="7 8">
    <name type="scientific">Athelia psychrophila</name>
    <dbReference type="NCBI Taxonomy" id="1759441"/>
    <lineage>
        <taxon>Eukaryota</taxon>
        <taxon>Fungi</taxon>
        <taxon>Dikarya</taxon>
        <taxon>Basidiomycota</taxon>
        <taxon>Agaricomycotina</taxon>
        <taxon>Agaricomycetes</taxon>
        <taxon>Agaricomycetidae</taxon>
        <taxon>Atheliales</taxon>
        <taxon>Atheliaceae</taxon>
        <taxon>Athelia</taxon>
    </lineage>
</organism>
<dbReference type="SMART" id="SM00195">
    <property type="entry name" value="DSPc"/>
    <property type="match status" value="1"/>
</dbReference>
<dbReference type="Gene3D" id="3.90.190.10">
    <property type="entry name" value="Protein tyrosine phosphatase superfamily"/>
    <property type="match status" value="1"/>
</dbReference>
<comment type="similarity">
    <text evidence="1">Belongs to the protein-tyrosine phosphatase family. Non-receptor class dual specificity subfamily.</text>
</comment>
<dbReference type="CDD" id="cd14498">
    <property type="entry name" value="DSP"/>
    <property type="match status" value="1"/>
</dbReference>
<protein>
    <recommendedName>
        <fullName evidence="2">protein-tyrosine-phosphatase</fullName>
        <ecNumber evidence="2">3.1.3.48</ecNumber>
    </recommendedName>
</protein>
<dbReference type="AlphaFoldDB" id="A0A166SSX2"/>
<dbReference type="SUPFAM" id="SSF52799">
    <property type="entry name" value="(Phosphotyrosine protein) phosphatases II"/>
    <property type="match status" value="1"/>
</dbReference>
<keyword evidence="8" id="KW-1185">Reference proteome</keyword>
<dbReference type="EMBL" id="KV417497">
    <property type="protein sequence ID" value="KZP29789.1"/>
    <property type="molecule type" value="Genomic_DNA"/>
</dbReference>
<dbReference type="EC" id="3.1.3.48" evidence="2"/>
<dbReference type="InterPro" id="IPR000387">
    <property type="entry name" value="Tyr_Pase_dom"/>
</dbReference>
<proteinExistence type="inferred from homology"/>
<evidence type="ECO:0000256" key="2">
    <source>
        <dbReference type="ARBA" id="ARBA00013064"/>
    </source>
</evidence>
<dbReference type="PROSITE" id="PS50056">
    <property type="entry name" value="TYR_PHOSPHATASE_2"/>
    <property type="match status" value="1"/>
</dbReference>
<dbReference type="PROSITE" id="PS00383">
    <property type="entry name" value="TYR_PHOSPHATASE_1"/>
    <property type="match status" value="1"/>
</dbReference>
<feature type="domain" description="Tyrosine-protein phosphatase" evidence="5">
    <location>
        <begin position="29"/>
        <end position="172"/>
    </location>
</feature>
<dbReference type="GO" id="GO:0017017">
    <property type="term" value="F:MAP kinase tyrosine/serine/threonine phosphatase activity"/>
    <property type="evidence" value="ECO:0007669"/>
    <property type="project" value="TreeGrafter"/>
</dbReference>
<keyword evidence="4" id="KW-0904">Protein phosphatase</keyword>
<dbReference type="InterPro" id="IPR020422">
    <property type="entry name" value="TYR_PHOSPHATASE_DUAL_dom"/>
</dbReference>
<dbReference type="Proteomes" id="UP000076532">
    <property type="component" value="Unassembled WGS sequence"/>
</dbReference>
<dbReference type="STRING" id="436010.A0A166SSX2"/>
<evidence type="ECO:0000256" key="1">
    <source>
        <dbReference type="ARBA" id="ARBA00008601"/>
    </source>
</evidence>
<dbReference type="InterPro" id="IPR000340">
    <property type="entry name" value="Dual-sp_phosphatase_cat-dom"/>
</dbReference>
<dbReference type="PANTHER" id="PTHR10159">
    <property type="entry name" value="DUAL SPECIFICITY PROTEIN PHOSPHATASE"/>
    <property type="match status" value="1"/>
</dbReference>
<evidence type="ECO:0000256" key="3">
    <source>
        <dbReference type="ARBA" id="ARBA00022801"/>
    </source>
</evidence>
<dbReference type="GO" id="GO:0008330">
    <property type="term" value="F:protein tyrosine/threonine phosphatase activity"/>
    <property type="evidence" value="ECO:0007669"/>
    <property type="project" value="TreeGrafter"/>
</dbReference>
<keyword evidence="3" id="KW-0378">Hydrolase</keyword>
<name>A0A166SSX2_9AGAM</name>
<dbReference type="GO" id="GO:0005737">
    <property type="term" value="C:cytoplasm"/>
    <property type="evidence" value="ECO:0007669"/>
    <property type="project" value="TreeGrafter"/>
</dbReference>
<dbReference type="InterPro" id="IPR029021">
    <property type="entry name" value="Prot-tyrosine_phosphatase-like"/>
</dbReference>
<reference evidence="7 8" key="1">
    <citation type="journal article" date="2016" name="Mol. Biol. Evol.">
        <title>Comparative Genomics of Early-Diverging Mushroom-Forming Fungi Provides Insights into the Origins of Lignocellulose Decay Capabilities.</title>
        <authorList>
            <person name="Nagy L.G."/>
            <person name="Riley R."/>
            <person name="Tritt A."/>
            <person name="Adam C."/>
            <person name="Daum C."/>
            <person name="Floudas D."/>
            <person name="Sun H."/>
            <person name="Yadav J.S."/>
            <person name="Pangilinan J."/>
            <person name="Larsson K.H."/>
            <person name="Matsuura K."/>
            <person name="Barry K."/>
            <person name="Labutti K."/>
            <person name="Kuo R."/>
            <person name="Ohm R.A."/>
            <person name="Bhattacharya S.S."/>
            <person name="Shirouzu T."/>
            <person name="Yoshinaga Y."/>
            <person name="Martin F.M."/>
            <person name="Grigoriev I.V."/>
            <person name="Hibbett D.S."/>
        </authorList>
    </citation>
    <scope>NUCLEOTIDE SEQUENCE [LARGE SCALE GENOMIC DNA]</scope>
    <source>
        <strain evidence="7 8">CBS 109695</strain>
    </source>
</reference>
<sequence length="180" mass="20051">MIRFDNLPPEVMQAMCTPMHLIIPSQPTNSSRPSGALWLGSMSATMEKSVLQQSKISHIVQVLDVPWMPISEQDGYECYRIDILDIPSADLKGNLEGACKDIDKALRSGKNTLVHCQQGISRSAAVVIGYLIRYHGMTYDSAFSFVKGKRACIKPNSGFVEALKSWESQWRPSPVRRHTG</sequence>
<evidence type="ECO:0000313" key="7">
    <source>
        <dbReference type="EMBL" id="KZP29789.1"/>
    </source>
</evidence>
<evidence type="ECO:0000313" key="8">
    <source>
        <dbReference type="Proteomes" id="UP000076532"/>
    </source>
</evidence>
<evidence type="ECO:0000256" key="4">
    <source>
        <dbReference type="ARBA" id="ARBA00022912"/>
    </source>
</evidence>
<dbReference type="GO" id="GO:0033550">
    <property type="term" value="F:MAP kinase tyrosine phosphatase activity"/>
    <property type="evidence" value="ECO:0007669"/>
    <property type="project" value="TreeGrafter"/>
</dbReference>
<dbReference type="PROSITE" id="PS50054">
    <property type="entry name" value="TYR_PHOSPHATASE_DUAL"/>
    <property type="match status" value="1"/>
</dbReference>
<gene>
    <name evidence="7" type="ORF">FIBSPDRAFT_727060</name>
</gene>
<evidence type="ECO:0000259" key="6">
    <source>
        <dbReference type="PROSITE" id="PS50056"/>
    </source>
</evidence>
<dbReference type="GO" id="GO:0043409">
    <property type="term" value="P:negative regulation of MAPK cascade"/>
    <property type="evidence" value="ECO:0007669"/>
    <property type="project" value="TreeGrafter"/>
</dbReference>
<dbReference type="Pfam" id="PF00782">
    <property type="entry name" value="DSPc"/>
    <property type="match status" value="1"/>
</dbReference>
<dbReference type="PANTHER" id="PTHR10159:SF519">
    <property type="entry name" value="DUAL SPECIFICITY PROTEIN PHOSPHATASE MPK3"/>
    <property type="match status" value="1"/>
</dbReference>
<dbReference type="InterPro" id="IPR016130">
    <property type="entry name" value="Tyr_Pase_AS"/>
</dbReference>
<feature type="domain" description="Tyrosine specific protein phosphatases" evidence="6">
    <location>
        <begin position="93"/>
        <end position="150"/>
    </location>
</feature>
<accession>A0A166SSX2</accession>
<evidence type="ECO:0000259" key="5">
    <source>
        <dbReference type="PROSITE" id="PS50054"/>
    </source>
</evidence>
<dbReference type="OrthoDB" id="273181at2759"/>